<dbReference type="SUPFAM" id="SSF52540">
    <property type="entry name" value="P-loop containing nucleoside triphosphate hydrolases"/>
    <property type="match status" value="1"/>
</dbReference>
<dbReference type="Pfam" id="PF13173">
    <property type="entry name" value="AAA_14"/>
    <property type="match status" value="1"/>
</dbReference>
<dbReference type="InterPro" id="IPR027417">
    <property type="entry name" value="P-loop_NTPase"/>
</dbReference>
<reference evidence="3" key="1">
    <citation type="submission" date="2020-10" db="EMBL/GenBank/DDBJ databases">
        <authorList>
            <person name="Gilroy R."/>
        </authorList>
    </citation>
    <scope>NUCLEOTIDE SEQUENCE</scope>
    <source>
        <strain evidence="3">7293</strain>
    </source>
</reference>
<feature type="domain" description="AAA" evidence="1">
    <location>
        <begin position="17"/>
        <end position="139"/>
    </location>
</feature>
<keyword evidence="3" id="KW-0067">ATP-binding</keyword>
<dbReference type="Pfam" id="PF13635">
    <property type="entry name" value="DUF4143"/>
    <property type="match status" value="1"/>
</dbReference>
<proteinExistence type="predicted"/>
<evidence type="ECO:0000259" key="1">
    <source>
        <dbReference type="Pfam" id="PF13173"/>
    </source>
</evidence>
<dbReference type="PANTHER" id="PTHR43566">
    <property type="entry name" value="CONSERVED PROTEIN"/>
    <property type="match status" value="1"/>
</dbReference>
<dbReference type="AlphaFoldDB" id="A0A9D9DZN0"/>
<evidence type="ECO:0000313" key="3">
    <source>
        <dbReference type="EMBL" id="MBO8435990.1"/>
    </source>
</evidence>
<gene>
    <name evidence="3" type="ORF">IAA97_03320</name>
</gene>
<dbReference type="InterPro" id="IPR025420">
    <property type="entry name" value="DUF4143"/>
</dbReference>
<dbReference type="GO" id="GO:0005524">
    <property type="term" value="F:ATP binding"/>
    <property type="evidence" value="ECO:0007669"/>
    <property type="project" value="UniProtKB-KW"/>
</dbReference>
<dbReference type="EMBL" id="JADIMT010000043">
    <property type="protein sequence ID" value="MBO8435990.1"/>
    <property type="molecule type" value="Genomic_DNA"/>
</dbReference>
<feature type="domain" description="DUF4143" evidence="2">
    <location>
        <begin position="179"/>
        <end position="331"/>
    </location>
</feature>
<sequence length="390" mass="45137">MKRYIKRIIDIQTRLKSKSLFLFGPRQTGKSSLISNQIQDDVKLSWSLLNARIRRRCQTDPGVLRDEIETRGIHDGLVIIDEIQKVPELLDEVHLLVEETDIRFLLTGSSARRLKEQCVNLLGGRAGKMNLHPFVWPEIREFKPTLDRILKYGLLPSVFLSDSPDDVLDDYINVYLQEEIAGEGLVRQLPKFERFLEVAAITNAEEINYSNIASDVMMSRGSITEWYGILYDTMIGFSVPPYTKTKKRKAVETERFYYFDVGLVRFLLGLGDIVDAQTEYGKLFETYIAEELSAYLDYNKRKEKLSYWRTSKSSFEVDFVIGDEVAIETKTTKLVNEKKDLRGLRALKEEGIFKKYIVVSRDSISRTTDDGITLLPWNLFLDWLWDGKII</sequence>
<reference evidence="3" key="2">
    <citation type="journal article" date="2021" name="PeerJ">
        <title>Extensive microbial diversity within the chicken gut microbiome revealed by metagenomics and culture.</title>
        <authorList>
            <person name="Gilroy R."/>
            <person name="Ravi A."/>
            <person name="Getino M."/>
            <person name="Pursley I."/>
            <person name="Horton D.L."/>
            <person name="Alikhan N.F."/>
            <person name="Baker D."/>
            <person name="Gharbi K."/>
            <person name="Hall N."/>
            <person name="Watson M."/>
            <person name="Adriaenssens E.M."/>
            <person name="Foster-Nyarko E."/>
            <person name="Jarju S."/>
            <person name="Secka A."/>
            <person name="Antonio M."/>
            <person name="Oren A."/>
            <person name="Chaudhuri R.R."/>
            <person name="La Ragione R."/>
            <person name="Hildebrand F."/>
            <person name="Pallen M.J."/>
        </authorList>
    </citation>
    <scope>NUCLEOTIDE SEQUENCE</scope>
    <source>
        <strain evidence="3">7293</strain>
    </source>
</reference>
<evidence type="ECO:0000259" key="2">
    <source>
        <dbReference type="Pfam" id="PF13635"/>
    </source>
</evidence>
<accession>A0A9D9DZN0</accession>
<dbReference type="InterPro" id="IPR041682">
    <property type="entry name" value="AAA_14"/>
</dbReference>
<name>A0A9D9DZN0_9SPIO</name>
<keyword evidence="3" id="KW-0547">Nucleotide-binding</keyword>
<protein>
    <submittedName>
        <fullName evidence="3">ATP-binding protein</fullName>
    </submittedName>
</protein>
<comment type="caution">
    <text evidence="3">The sequence shown here is derived from an EMBL/GenBank/DDBJ whole genome shotgun (WGS) entry which is preliminary data.</text>
</comment>
<organism evidence="3 4">
    <name type="scientific">Candidatus Ornithospirochaeta stercoripullorum</name>
    <dbReference type="NCBI Taxonomy" id="2840899"/>
    <lineage>
        <taxon>Bacteria</taxon>
        <taxon>Pseudomonadati</taxon>
        <taxon>Spirochaetota</taxon>
        <taxon>Spirochaetia</taxon>
        <taxon>Spirochaetales</taxon>
        <taxon>Spirochaetaceae</taxon>
        <taxon>Spirochaetaceae incertae sedis</taxon>
        <taxon>Candidatus Ornithospirochaeta</taxon>
    </lineage>
</organism>
<dbReference type="Proteomes" id="UP000823615">
    <property type="component" value="Unassembled WGS sequence"/>
</dbReference>
<evidence type="ECO:0000313" key="4">
    <source>
        <dbReference type="Proteomes" id="UP000823615"/>
    </source>
</evidence>
<dbReference type="PANTHER" id="PTHR43566:SF2">
    <property type="entry name" value="DUF4143 DOMAIN-CONTAINING PROTEIN"/>
    <property type="match status" value="1"/>
</dbReference>